<dbReference type="InParanoid" id="C2KV76"/>
<evidence type="ECO:0000313" key="1">
    <source>
        <dbReference type="EMBL" id="EEJ52319.1"/>
    </source>
</evidence>
<sequence length="41" mass="5008">KQENRSFSLSIRYVAKLARAYPKFRPILLRKLFYFLHPLLI</sequence>
<feature type="non-terminal residue" evidence="1">
    <location>
        <position position="1"/>
    </location>
</feature>
<dbReference type="EMBL" id="ACKX01000045">
    <property type="protein sequence ID" value="EEJ52319.1"/>
    <property type="molecule type" value="Genomic_DNA"/>
</dbReference>
<protein>
    <submittedName>
        <fullName evidence="1">Uncharacterized protein</fullName>
    </submittedName>
</protein>
<organism evidence="1 2">
    <name type="scientific">Oribacterium sinus F0268</name>
    <dbReference type="NCBI Taxonomy" id="585501"/>
    <lineage>
        <taxon>Bacteria</taxon>
        <taxon>Bacillati</taxon>
        <taxon>Bacillota</taxon>
        <taxon>Clostridia</taxon>
        <taxon>Lachnospirales</taxon>
        <taxon>Lachnospiraceae</taxon>
        <taxon>Oribacterium</taxon>
    </lineage>
</organism>
<gene>
    <name evidence="1" type="ORF">HMPREF6123_0395</name>
</gene>
<proteinExistence type="predicted"/>
<dbReference type="STRING" id="585501.HMPREF6123_0395"/>
<accession>C2KV76</accession>
<dbReference type="HOGENOM" id="CLU_3281487_0_0_9"/>
<keyword evidence="2" id="KW-1185">Reference proteome</keyword>
<comment type="caution">
    <text evidence="1">The sequence shown here is derived from an EMBL/GenBank/DDBJ whole genome shotgun (WGS) entry which is preliminary data.</text>
</comment>
<name>C2KV76_9FIRM</name>
<reference evidence="1 2" key="1">
    <citation type="submission" date="2009-04" db="EMBL/GenBank/DDBJ databases">
        <authorList>
            <person name="Qin X."/>
            <person name="Bachman B."/>
            <person name="Battles P."/>
            <person name="Bell A."/>
            <person name="Bess C."/>
            <person name="Bickham C."/>
            <person name="Chaboub L."/>
            <person name="Chen D."/>
            <person name="Coyle M."/>
            <person name="Deiros D.R."/>
            <person name="Dinh H."/>
            <person name="Forbes L."/>
            <person name="Fowler G."/>
            <person name="Francisco L."/>
            <person name="Fu Q."/>
            <person name="Gubbala S."/>
            <person name="Hale W."/>
            <person name="Han Y."/>
            <person name="Hemphill L."/>
            <person name="Highlander S.K."/>
            <person name="Hirani K."/>
            <person name="Hogues M."/>
            <person name="Jackson L."/>
            <person name="Jakkamsetti A."/>
            <person name="Javaid M."/>
            <person name="Jiang H."/>
            <person name="Korchina V."/>
            <person name="Kovar C."/>
            <person name="Lara F."/>
            <person name="Lee S."/>
            <person name="Mata R."/>
            <person name="Mathew T."/>
            <person name="Moen C."/>
            <person name="Morales K."/>
            <person name="Munidasa M."/>
            <person name="Nazareth L."/>
            <person name="Ngo R."/>
            <person name="Nguyen L."/>
            <person name="Okwuonu G."/>
            <person name="Ongeri F."/>
            <person name="Patil S."/>
            <person name="Petrosino J."/>
            <person name="Pham C."/>
            <person name="Pham P."/>
            <person name="Pu L.-L."/>
            <person name="Puazo M."/>
            <person name="Raj R."/>
            <person name="Reid J."/>
            <person name="Rouhana J."/>
            <person name="Saada N."/>
            <person name="Shang Y."/>
            <person name="Simmons D."/>
            <person name="Thornton R."/>
            <person name="Warren J."/>
            <person name="Weissenberger G."/>
            <person name="Zhang J."/>
            <person name="Zhang L."/>
            <person name="Zhou C."/>
            <person name="Zhu D."/>
            <person name="Muzny D."/>
            <person name="Worley K."/>
            <person name="Gibbs R."/>
        </authorList>
    </citation>
    <scope>NUCLEOTIDE SEQUENCE [LARGE SCALE GENOMIC DNA]</scope>
    <source>
        <strain evidence="1 2">F0268</strain>
    </source>
</reference>
<dbReference type="AlphaFoldDB" id="C2KV76"/>
<evidence type="ECO:0000313" key="2">
    <source>
        <dbReference type="Proteomes" id="UP000004121"/>
    </source>
</evidence>
<dbReference type="Proteomes" id="UP000004121">
    <property type="component" value="Unassembled WGS sequence"/>
</dbReference>